<evidence type="ECO:0000256" key="3">
    <source>
        <dbReference type="ARBA" id="ARBA00022827"/>
    </source>
</evidence>
<sequence length="167" mass="18755">MTNITDIFYLDETMMMIHFSANLREVVGDRLGMLHWFFRSPVSGFTIACNLSGNAVLNTHFDFDKYPVDMWNKDLCQQVLKGAIGKDMSPKVLSYRPWILSQKVAKVYREGNVFLTGDAAHSFPPTGGLGLNSSFAFKVAHALHHPSSPTLLDSYTEERRHVAEVSS</sequence>
<evidence type="ECO:0000256" key="2">
    <source>
        <dbReference type="ARBA" id="ARBA00022630"/>
    </source>
</evidence>
<organism evidence="6">
    <name type="scientific">Fusarium oxysporum f. sp. pisi HDV247</name>
    <dbReference type="NCBI Taxonomy" id="1080344"/>
    <lineage>
        <taxon>Eukaryota</taxon>
        <taxon>Fungi</taxon>
        <taxon>Dikarya</taxon>
        <taxon>Ascomycota</taxon>
        <taxon>Pezizomycotina</taxon>
        <taxon>Sordariomycetes</taxon>
        <taxon>Hypocreomycetidae</taxon>
        <taxon>Hypocreales</taxon>
        <taxon>Nectriaceae</taxon>
        <taxon>Fusarium</taxon>
        <taxon>Fusarium oxysporum species complex</taxon>
    </lineage>
</organism>
<dbReference type="Pfam" id="PF01494">
    <property type="entry name" value="FAD_binding_3"/>
    <property type="match status" value="1"/>
</dbReference>
<reference evidence="6" key="2">
    <citation type="submission" date="2012-05" db="EMBL/GenBank/DDBJ databases">
        <title>Annotation of the Genome Sequence of Fusarium oxysporum HDV247.</title>
        <authorList>
            <consortium name="The Broad Institute Genomics Platform"/>
            <person name="Ma L.-J."/>
            <person name="Corby-Kistler H."/>
            <person name="Broz K."/>
            <person name="Gale L.R."/>
            <person name="Jonkers W."/>
            <person name="O'Donnell K."/>
            <person name="Ploetz R."/>
            <person name="Steinberg C."/>
            <person name="Schwartz D.C."/>
            <person name="VanEtten H."/>
            <person name="Zhou S."/>
            <person name="Young S.K."/>
            <person name="Zeng Q."/>
            <person name="Gargeya S."/>
            <person name="Fitzgerald M."/>
            <person name="Abouelleil A."/>
            <person name="Alvarado L."/>
            <person name="Chapman S.B."/>
            <person name="Gainer-Dewar J."/>
            <person name="Goldberg J."/>
            <person name="Griggs A."/>
            <person name="Gujja S."/>
            <person name="Hansen M."/>
            <person name="Howarth C."/>
            <person name="Imamovic A."/>
            <person name="Ireland A."/>
            <person name="Larimer J."/>
            <person name="McCowan C."/>
            <person name="Murphy C."/>
            <person name="Pearson M."/>
            <person name="Poon T.W."/>
            <person name="Priest M."/>
            <person name="Roberts A."/>
            <person name="Saif S."/>
            <person name="Shea T."/>
            <person name="Sykes S."/>
            <person name="Wortman J."/>
            <person name="Nusbaum C."/>
            <person name="Birren B."/>
        </authorList>
    </citation>
    <scope>NUCLEOTIDE SEQUENCE</scope>
    <source>
        <strain evidence="6">HDV247</strain>
    </source>
</reference>
<dbReference type="PANTHER" id="PTHR43004">
    <property type="entry name" value="TRK SYSTEM POTASSIUM UPTAKE PROTEIN"/>
    <property type="match status" value="1"/>
</dbReference>
<dbReference type="GO" id="GO:0016709">
    <property type="term" value="F:oxidoreductase activity, acting on paired donors, with incorporation or reduction of molecular oxygen, NAD(P)H as one donor, and incorporation of one atom of oxygen"/>
    <property type="evidence" value="ECO:0007669"/>
    <property type="project" value="UniProtKB-ARBA"/>
</dbReference>
<dbReference type="Gene3D" id="3.30.9.10">
    <property type="entry name" value="D-Amino Acid Oxidase, subunit A, domain 2"/>
    <property type="match status" value="1"/>
</dbReference>
<feature type="domain" description="FAD-binding" evidence="5">
    <location>
        <begin position="12"/>
        <end position="164"/>
    </location>
</feature>
<keyword evidence="3" id="KW-0274">FAD</keyword>
<dbReference type="Gene3D" id="3.50.50.60">
    <property type="entry name" value="FAD/NAD(P)-binding domain"/>
    <property type="match status" value="1"/>
</dbReference>
<evidence type="ECO:0000313" key="6">
    <source>
        <dbReference type="EMBL" id="EXA44173.1"/>
    </source>
</evidence>
<dbReference type="InterPro" id="IPR050641">
    <property type="entry name" value="RIFMO-like"/>
</dbReference>
<reference evidence="6" key="1">
    <citation type="submission" date="2011-10" db="EMBL/GenBank/DDBJ databases">
        <title>The Genome Sequence of Fusarium oxysporum HDV247.</title>
        <authorList>
            <consortium name="The Broad Institute Genome Sequencing Platform"/>
            <person name="Ma L.-J."/>
            <person name="Gale L.R."/>
            <person name="Schwartz D.C."/>
            <person name="Zhou S."/>
            <person name="Corby-Kistler H."/>
            <person name="Young S.K."/>
            <person name="Zeng Q."/>
            <person name="Gargeya S."/>
            <person name="Fitzgerald M."/>
            <person name="Haas B."/>
            <person name="Abouelleil A."/>
            <person name="Alvarado L."/>
            <person name="Arachchi H.M."/>
            <person name="Berlin A."/>
            <person name="Brown A."/>
            <person name="Chapman S.B."/>
            <person name="Chen Z."/>
            <person name="Dunbar C."/>
            <person name="Freedman E."/>
            <person name="Gearin G."/>
            <person name="Goldberg J."/>
            <person name="Griggs A."/>
            <person name="Gujja S."/>
            <person name="Heiman D."/>
            <person name="Howarth C."/>
            <person name="Larson L."/>
            <person name="Lui A."/>
            <person name="MacDonald P.J.P."/>
            <person name="Montmayeur A."/>
            <person name="Murphy C."/>
            <person name="Neiman D."/>
            <person name="Pearson M."/>
            <person name="Priest M."/>
            <person name="Roberts A."/>
            <person name="Saif S."/>
            <person name="Shea T."/>
            <person name="Shenoy N."/>
            <person name="Sisk P."/>
            <person name="Stolte C."/>
            <person name="Sykes S."/>
            <person name="Wortman J."/>
            <person name="Nusbaum C."/>
            <person name="Birren B."/>
        </authorList>
    </citation>
    <scope>NUCLEOTIDE SEQUENCE [LARGE SCALE GENOMIC DNA]</scope>
    <source>
        <strain evidence="6">HDV247</strain>
    </source>
</reference>
<dbReference type="Proteomes" id="UP000030751">
    <property type="component" value="Unassembled WGS sequence"/>
</dbReference>
<dbReference type="HOGENOM" id="CLU_1758882_0_0_1"/>
<dbReference type="PRINTS" id="PR00420">
    <property type="entry name" value="RNGMNOXGNASE"/>
</dbReference>
<accession>W9PGF1</accession>
<evidence type="ECO:0000256" key="1">
    <source>
        <dbReference type="ARBA" id="ARBA00001974"/>
    </source>
</evidence>
<evidence type="ECO:0000256" key="4">
    <source>
        <dbReference type="ARBA" id="ARBA00023002"/>
    </source>
</evidence>
<proteinExistence type="predicted"/>
<dbReference type="InterPro" id="IPR002938">
    <property type="entry name" value="FAD-bd"/>
</dbReference>
<keyword evidence="4" id="KW-0560">Oxidoreductase</keyword>
<dbReference type="SUPFAM" id="SSF51905">
    <property type="entry name" value="FAD/NAD(P)-binding domain"/>
    <property type="match status" value="1"/>
</dbReference>
<dbReference type="InterPro" id="IPR036188">
    <property type="entry name" value="FAD/NAD-bd_sf"/>
</dbReference>
<dbReference type="GO" id="GO:0071949">
    <property type="term" value="F:FAD binding"/>
    <property type="evidence" value="ECO:0007669"/>
    <property type="project" value="InterPro"/>
</dbReference>
<keyword evidence="2" id="KW-0285">Flavoprotein</keyword>
<protein>
    <recommendedName>
        <fullName evidence="5">FAD-binding domain-containing protein</fullName>
    </recommendedName>
</protein>
<dbReference type="EMBL" id="JH650971">
    <property type="protein sequence ID" value="EXA44173.1"/>
    <property type="molecule type" value="Genomic_DNA"/>
</dbReference>
<dbReference type="OrthoDB" id="2690153at2759"/>
<evidence type="ECO:0000259" key="5">
    <source>
        <dbReference type="Pfam" id="PF01494"/>
    </source>
</evidence>
<gene>
    <name evidence="6" type="ORF">FOVG_05673</name>
</gene>
<name>W9PGF1_FUSOX</name>
<comment type="cofactor">
    <cofactor evidence="1">
        <name>FAD</name>
        <dbReference type="ChEBI" id="CHEBI:57692"/>
    </cofactor>
</comment>
<dbReference type="PANTHER" id="PTHR43004:SF19">
    <property type="entry name" value="BINDING MONOOXYGENASE, PUTATIVE (JCVI)-RELATED"/>
    <property type="match status" value="1"/>
</dbReference>
<dbReference type="AlphaFoldDB" id="W9PGF1"/>